<dbReference type="RefSeq" id="WP_160292250.1">
    <property type="nucleotide sequence ID" value="NZ_CP114058.1"/>
</dbReference>
<gene>
    <name evidence="1" type="ORF">O1V66_06310</name>
</gene>
<name>A0ABY7HS77_9GAMM</name>
<keyword evidence="2" id="KW-1185">Reference proteome</keyword>
<dbReference type="EMBL" id="CP114058">
    <property type="protein sequence ID" value="WAT02248.1"/>
    <property type="molecule type" value="Genomic_DNA"/>
</dbReference>
<dbReference type="Proteomes" id="UP001164712">
    <property type="component" value="Chromosome"/>
</dbReference>
<proteinExistence type="predicted"/>
<reference evidence="1" key="1">
    <citation type="submission" date="2022-12" db="EMBL/GenBank/DDBJ databases">
        <title>Complete genome sequence of an Australian strain of Rouxiella badensis DAR84756 and resolution of the R. badensis DSM100043 and R. chamberiensis DSM28324 genomes.</title>
        <authorList>
            <person name="Paul S."/>
            <person name="Anderson P.J."/>
            <person name="Maynard G."/>
            <person name="Dyall-Smith M."/>
            <person name="Kudinha T."/>
        </authorList>
    </citation>
    <scope>NUCLEOTIDE SEQUENCE</scope>
    <source>
        <strain evidence="1">DSM 28324</strain>
    </source>
</reference>
<evidence type="ECO:0000313" key="1">
    <source>
        <dbReference type="EMBL" id="WAT02248.1"/>
    </source>
</evidence>
<protein>
    <submittedName>
        <fullName evidence="1">Uncharacterized protein</fullName>
    </submittedName>
</protein>
<accession>A0ABY7HS77</accession>
<sequence>MSVSQLQAIAAANAKQALNTVNEVAKEEVGDLGDIAAESEDILIGTLR</sequence>
<organism evidence="1 2">
    <name type="scientific">Rouxiella chamberiensis</name>
    <dbReference type="NCBI Taxonomy" id="1513468"/>
    <lineage>
        <taxon>Bacteria</taxon>
        <taxon>Pseudomonadati</taxon>
        <taxon>Pseudomonadota</taxon>
        <taxon>Gammaproteobacteria</taxon>
        <taxon>Enterobacterales</taxon>
        <taxon>Yersiniaceae</taxon>
        <taxon>Rouxiella</taxon>
    </lineage>
</organism>
<evidence type="ECO:0000313" key="2">
    <source>
        <dbReference type="Proteomes" id="UP001164712"/>
    </source>
</evidence>